<name>A0AAN9SUQ9_PSOTE</name>
<dbReference type="EMBL" id="JAYMYS010000002">
    <property type="protein sequence ID" value="KAK7406125.1"/>
    <property type="molecule type" value="Genomic_DNA"/>
</dbReference>
<dbReference type="Proteomes" id="UP001386955">
    <property type="component" value="Unassembled WGS sequence"/>
</dbReference>
<evidence type="ECO:0000313" key="2">
    <source>
        <dbReference type="Proteomes" id="UP001386955"/>
    </source>
</evidence>
<evidence type="ECO:0000313" key="1">
    <source>
        <dbReference type="EMBL" id="KAK7406125.1"/>
    </source>
</evidence>
<proteinExistence type="predicted"/>
<protein>
    <submittedName>
        <fullName evidence="1">Uncharacterized protein</fullName>
    </submittedName>
</protein>
<keyword evidence="2" id="KW-1185">Reference proteome</keyword>
<organism evidence="1 2">
    <name type="scientific">Psophocarpus tetragonolobus</name>
    <name type="common">Winged bean</name>
    <name type="synonym">Dolichos tetragonolobus</name>
    <dbReference type="NCBI Taxonomy" id="3891"/>
    <lineage>
        <taxon>Eukaryota</taxon>
        <taxon>Viridiplantae</taxon>
        <taxon>Streptophyta</taxon>
        <taxon>Embryophyta</taxon>
        <taxon>Tracheophyta</taxon>
        <taxon>Spermatophyta</taxon>
        <taxon>Magnoliopsida</taxon>
        <taxon>eudicotyledons</taxon>
        <taxon>Gunneridae</taxon>
        <taxon>Pentapetalae</taxon>
        <taxon>rosids</taxon>
        <taxon>fabids</taxon>
        <taxon>Fabales</taxon>
        <taxon>Fabaceae</taxon>
        <taxon>Papilionoideae</taxon>
        <taxon>50 kb inversion clade</taxon>
        <taxon>NPAAA clade</taxon>
        <taxon>indigoferoid/millettioid clade</taxon>
        <taxon>Phaseoleae</taxon>
        <taxon>Psophocarpus</taxon>
    </lineage>
</organism>
<gene>
    <name evidence="1" type="ORF">VNO78_07744</name>
</gene>
<dbReference type="AlphaFoldDB" id="A0AAN9SUQ9"/>
<reference evidence="1 2" key="1">
    <citation type="submission" date="2024-01" db="EMBL/GenBank/DDBJ databases">
        <title>The genomes of 5 underutilized Papilionoideae crops provide insights into root nodulation and disease resistanc.</title>
        <authorList>
            <person name="Jiang F."/>
        </authorList>
    </citation>
    <scope>NUCLEOTIDE SEQUENCE [LARGE SCALE GENOMIC DNA]</scope>
    <source>
        <strain evidence="1">DUOXIRENSHENG_FW03</strain>
        <tissue evidence="1">Leaves</tissue>
    </source>
</reference>
<comment type="caution">
    <text evidence="1">The sequence shown here is derived from an EMBL/GenBank/DDBJ whole genome shotgun (WGS) entry which is preliminary data.</text>
</comment>
<sequence length="211" mass="23162">MTVVDEIGAKSDNCSSLREGHESVLAKSEDEGSDSVVDSIMVEWEADSDVWLEGEPEAINTCVGRIAATTFRMRMAKRTIAALTSLLLHEGLASTCWELAGLSAETQHPAACVEYTRTAMLLYHERCGSAGKTSSVGSPNFAALEVSSSRYQPVTKNGIESTFESRLNEGSLMVPSYSLENSGQINSVRELVSLRWEEGGVREKWRWKYNS</sequence>
<accession>A0AAN9SUQ9</accession>